<dbReference type="EMBL" id="JACOGA010000002">
    <property type="protein sequence ID" value="MBC3872500.1"/>
    <property type="molecule type" value="Genomic_DNA"/>
</dbReference>
<name>A0ABR6Y7B6_9BURK</name>
<evidence type="ECO:0000259" key="2">
    <source>
        <dbReference type="Pfam" id="PF21152"/>
    </source>
</evidence>
<dbReference type="InterPro" id="IPR001661">
    <property type="entry name" value="Glyco_hydro_37"/>
</dbReference>
<dbReference type="NCBIfam" id="NF007525">
    <property type="entry name" value="PRK10137.1"/>
    <property type="match status" value="1"/>
</dbReference>
<dbReference type="Pfam" id="PF21152">
    <property type="entry name" value="YgjK_N"/>
    <property type="match status" value="1"/>
</dbReference>
<accession>A0ABR6Y7B6</accession>
<gene>
    <name evidence="4" type="primary">ygjK</name>
    <name evidence="4" type="ORF">H8K55_02780</name>
</gene>
<dbReference type="Proteomes" id="UP000624279">
    <property type="component" value="Unassembled WGS sequence"/>
</dbReference>
<feature type="chain" id="PRO_5046028982" evidence="1">
    <location>
        <begin position="21"/>
        <end position="797"/>
    </location>
</feature>
<evidence type="ECO:0000259" key="3">
    <source>
        <dbReference type="Pfam" id="PF22422"/>
    </source>
</evidence>
<dbReference type="Gene3D" id="1.50.10.10">
    <property type="match status" value="1"/>
</dbReference>
<feature type="signal peptide" evidence="1">
    <location>
        <begin position="1"/>
        <end position="20"/>
    </location>
</feature>
<protein>
    <submittedName>
        <fullName evidence="4">Alpha-glucosidase</fullName>
        <ecNumber evidence="4">3.2.1.20</ecNumber>
    </submittedName>
</protein>
<keyword evidence="5" id="KW-1185">Reference proteome</keyword>
<dbReference type="Gene3D" id="3.30.1390.40">
    <property type="entry name" value="Ribosomal protein L30p/L7e"/>
    <property type="match status" value="1"/>
</dbReference>
<dbReference type="Gene3D" id="2.70.98.50">
    <property type="entry name" value="putative glycoside hydrolase family protein from bacillus halodurans"/>
    <property type="match status" value="1"/>
</dbReference>
<comment type="caution">
    <text evidence="4">The sequence shown here is derived from an EMBL/GenBank/DDBJ whole genome shotgun (WGS) entry which is preliminary data.</text>
</comment>
<dbReference type="Pfam" id="PF22422">
    <property type="entry name" value="MGH1-like_GH"/>
    <property type="match status" value="1"/>
</dbReference>
<organism evidence="4 5">
    <name type="scientific">Undibacterium flavidum</name>
    <dbReference type="NCBI Taxonomy" id="2762297"/>
    <lineage>
        <taxon>Bacteria</taxon>
        <taxon>Pseudomonadati</taxon>
        <taxon>Pseudomonadota</taxon>
        <taxon>Betaproteobacteria</taxon>
        <taxon>Burkholderiales</taxon>
        <taxon>Oxalobacteraceae</taxon>
        <taxon>Undibacterium</taxon>
    </lineage>
</organism>
<dbReference type="PANTHER" id="PTHR23403">
    <property type="entry name" value="TREHALASE"/>
    <property type="match status" value="1"/>
</dbReference>
<dbReference type="InterPro" id="IPR048450">
    <property type="entry name" value="YgjK_N"/>
</dbReference>
<keyword evidence="1" id="KW-0732">Signal</keyword>
<dbReference type="RefSeq" id="WP_186940496.1">
    <property type="nucleotide sequence ID" value="NZ_JACOGA010000002.1"/>
</dbReference>
<evidence type="ECO:0000313" key="4">
    <source>
        <dbReference type="EMBL" id="MBC3872500.1"/>
    </source>
</evidence>
<dbReference type="InterPro" id="IPR054491">
    <property type="entry name" value="MGH1-like_GH"/>
</dbReference>
<dbReference type="EC" id="3.2.1.20" evidence="4"/>
<sequence>MRRHKLLVLILLVFFGTAQASDKVLNRTGLPTAMQDFDHYQNQQFNPLFDAGSWHGYLLPDRAEFAGTFPGPLLVFEEYSLYLADALERFQIRDSLTGEQFDLARAQLSQSSGPGQLRQTIEWKNLRVHLDLYFLNQYDAIVRYRLENTSPKRMQLEWHWQGQLMTSWDKRQTVAQRFPDWQTTLSATPDGIKVAFSRQRDILNLMTSGAASYQIIRSLPAQTSVQDKSYQSEMRMAPLAAGAGTVFYSIYRYQLTNDVPPHVDVAHLFARAEELISKNQLRWSQWLAKLPATALSTKAFETLIANWRAPAGKIKHDIVVPSTTARWFNGAWAWDSWKHAYALAAVDAQLGKNVMRAMFDYQISAQDPLRPQDAGMLIDTVFCNQDAARGGDGDHWNERNSKPPLAAWAVWELFQQTKDLNWLREMRPRLEAYHTWWYRNRDHNQNGLVEYGATVHPIHTTKDGQLRFKVKLPADPGLPACRQQTDGMYDCAGISAYESILAKRAYQQLELPVQEAAAYESGMDNAARFGFIDDPALQRYADQYYQGNLARARIDWQVRVFENRDAQGALQGYSINQESVDLNAFLYQEKMLLARIADALQDRSAAHQWRVQAQKLKLRIQACFYDAKTGFFYDRQIDAKPENQIGNACQGTLLSQRGRGPEGWSPLWTGAASKAQTKAVMQTMMNPREFLTQVPLPTAALSNPAYDPESYWRGRVWLDQLYFGIVGLHNYGYHQQAQRIQQQFMRGAMGLQGDASIRENYHPLTGRTQGASNFSWSAAHLLMLERLSQKPRSYPPK</sequence>
<feature type="domain" description="Glucosidase YgjK N-terminal" evidence="2">
    <location>
        <begin position="26"/>
        <end position="283"/>
    </location>
</feature>
<dbReference type="SUPFAM" id="SSF48208">
    <property type="entry name" value="Six-hairpin glycosidases"/>
    <property type="match status" value="1"/>
</dbReference>
<reference evidence="4 5" key="1">
    <citation type="submission" date="2020-08" db="EMBL/GenBank/DDBJ databases">
        <title>Novel species isolated from subtropical streams in China.</title>
        <authorList>
            <person name="Lu H."/>
        </authorList>
    </citation>
    <scope>NUCLEOTIDE SEQUENCE [LARGE SCALE GENOMIC DNA]</scope>
    <source>
        <strain evidence="4 5">LX15W</strain>
    </source>
</reference>
<keyword evidence="4" id="KW-0378">Hydrolase</keyword>
<feature type="domain" description="Mannosylglycerate hydrolase MGH1-like glycoside hydrolase" evidence="3">
    <location>
        <begin position="331"/>
        <end position="777"/>
    </location>
</feature>
<dbReference type="PANTHER" id="PTHR23403:SF1">
    <property type="entry name" value="TREHALASE"/>
    <property type="match status" value="1"/>
</dbReference>
<proteinExistence type="predicted"/>
<dbReference type="InterPro" id="IPR008928">
    <property type="entry name" value="6-hairpin_glycosidase_sf"/>
</dbReference>
<keyword evidence="4" id="KW-0326">Glycosidase</keyword>
<evidence type="ECO:0000313" key="5">
    <source>
        <dbReference type="Proteomes" id="UP000624279"/>
    </source>
</evidence>
<dbReference type="GO" id="GO:0004558">
    <property type="term" value="F:alpha-1,4-glucosidase activity"/>
    <property type="evidence" value="ECO:0007669"/>
    <property type="project" value="UniProtKB-EC"/>
</dbReference>
<dbReference type="InterPro" id="IPR012341">
    <property type="entry name" value="6hp_glycosidase-like_sf"/>
</dbReference>
<evidence type="ECO:0000256" key="1">
    <source>
        <dbReference type="SAM" id="SignalP"/>
    </source>
</evidence>